<keyword evidence="2 7" id="KW-0812">Transmembrane</keyword>
<accession>A0AA41W504</accession>
<dbReference type="RefSeq" id="WP_251260346.1">
    <property type="nucleotide sequence ID" value="NZ_JAMQGP010000002.1"/>
</dbReference>
<dbReference type="GO" id="GO:0005886">
    <property type="term" value="C:plasma membrane"/>
    <property type="evidence" value="ECO:0007669"/>
    <property type="project" value="UniProtKB-SubCell"/>
</dbReference>
<dbReference type="Pfam" id="PF04347">
    <property type="entry name" value="FliO"/>
    <property type="match status" value="1"/>
</dbReference>
<comment type="similarity">
    <text evidence="6 7">Belongs to the FliO/MopB family.</text>
</comment>
<name>A0AA41W504_9GAMM</name>
<keyword evidence="3 7" id="KW-1133">Transmembrane helix</keyword>
<comment type="subcellular location">
    <subcellularLocation>
        <location evidence="7">Cell membrane</location>
    </subcellularLocation>
    <subcellularLocation>
        <location evidence="7">Bacterial flagellum basal body</location>
    </subcellularLocation>
</comment>
<keyword evidence="9" id="KW-1185">Reference proteome</keyword>
<evidence type="ECO:0000256" key="3">
    <source>
        <dbReference type="ARBA" id="ARBA00022989"/>
    </source>
</evidence>
<dbReference type="GO" id="GO:0044781">
    <property type="term" value="P:bacterial-type flagellum organization"/>
    <property type="evidence" value="ECO:0007669"/>
    <property type="project" value="UniProtKB-UniRule"/>
</dbReference>
<dbReference type="PANTHER" id="PTHR38766">
    <property type="entry name" value="FLAGELLAR PROTEIN FLIO"/>
    <property type="match status" value="1"/>
</dbReference>
<evidence type="ECO:0000256" key="4">
    <source>
        <dbReference type="ARBA" id="ARBA00023136"/>
    </source>
</evidence>
<dbReference type="Proteomes" id="UP001165393">
    <property type="component" value="Unassembled WGS sequence"/>
</dbReference>
<comment type="caution">
    <text evidence="8">The sequence shown here is derived from an EMBL/GenBank/DDBJ whole genome shotgun (WGS) entry which is preliminary data.</text>
</comment>
<keyword evidence="8" id="KW-0969">Cilium</keyword>
<dbReference type="AlphaFoldDB" id="A0AA41W504"/>
<evidence type="ECO:0000313" key="9">
    <source>
        <dbReference type="Proteomes" id="UP001165393"/>
    </source>
</evidence>
<keyword evidence="5 7" id="KW-0975">Bacterial flagellum</keyword>
<gene>
    <name evidence="8" type="primary">fliO</name>
    <name evidence="8" type="ORF">NAF29_04705</name>
</gene>
<evidence type="ECO:0000256" key="2">
    <source>
        <dbReference type="ARBA" id="ARBA00022692"/>
    </source>
</evidence>
<dbReference type="EMBL" id="JAMQGP010000002">
    <property type="protein sequence ID" value="MCM2678976.1"/>
    <property type="molecule type" value="Genomic_DNA"/>
</dbReference>
<evidence type="ECO:0000313" key="8">
    <source>
        <dbReference type="EMBL" id="MCM2678976.1"/>
    </source>
</evidence>
<organism evidence="8 9">
    <name type="scientific">Echinimonas agarilytica</name>
    <dbReference type="NCBI Taxonomy" id="1215918"/>
    <lineage>
        <taxon>Bacteria</taxon>
        <taxon>Pseudomonadati</taxon>
        <taxon>Pseudomonadota</taxon>
        <taxon>Gammaproteobacteria</taxon>
        <taxon>Alteromonadales</taxon>
        <taxon>Echinimonadaceae</taxon>
        <taxon>Echinimonas</taxon>
    </lineage>
</organism>
<keyword evidence="8" id="KW-0282">Flagellum</keyword>
<protein>
    <recommendedName>
        <fullName evidence="7">Flagellar protein</fullName>
    </recommendedName>
</protein>
<evidence type="ECO:0000256" key="5">
    <source>
        <dbReference type="ARBA" id="ARBA00023143"/>
    </source>
</evidence>
<dbReference type="PANTHER" id="PTHR38766:SF1">
    <property type="entry name" value="FLAGELLAR PROTEIN FLIO"/>
    <property type="match status" value="1"/>
</dbReference>
<proteinExistence type="inferred from homology"/>
<evidence type="ECO:0000256" key="1">
    <source>
        <dbReference type="ARBA" id="ARBA00022475"/>
    </source>
</evidence>
<reference evidence="8 9" key="1">
    <citation type="journal article" date="2013" name="Antonie Van Leeuwenhoek">
        <title>Echinimonas agarilytica gen. nov., sp. nov., a new gammaproteobacterium isolated from the sea urchin Strongylocentrotus intermedius.</title>
        <authorList>
            <person name="Nedashkovskaya O.I."/>
            <person name="Stenkova A.M."/>
            <person name="Zhukova N.V."/>
            <person name="Van Trappen S."/>
            <person name="Lee J.S."/>
            <person name="Kim S.B."/>
        </authorList>
    </citation>
    <scope>NUCLEOTIDE SEQUENCE [LARGE SCALE GENOMIC DNA]</scope>
    <source>
        <strain evidence="8 9">KMM 6351</strain>
    </source>
</reference>
<feature type="transmembrane region" description="Helical" evidence="7">
    <location>
        <begin position="28"/>
        <end position="49"/>
    </location>
</feature>
<dbReference type="NCBIfam" id="TIGR03500">
    <property type="entry name" value="FliO_TIGR"/>
    <property type="match status" value="1"/>
</dbReference>
<keyword evidence="8" id="KW-0966">Cell projection</keyword>
<sequence>MMIAWLMAASETAKVLQPSTAVDTTGQLVSMMISLMVVLAIAIGLAFLWRRFMPQSITGHHGLDIVASRNIGSRERLLLVKVGQRYVLLGATPQSINQLAEFTADELPEALSAVKQQPVQTWQLWRSKT</sequence>
<evidence type="ECO:0000256" key="6">
    <source>
        <dbReference type="ARBA" id="ARBA00037937"/>
    </source>
</evidence>
<keyword evidence="1 7" id="KW-1003">Cell membrane</keyword>
<dbReference type="InterPro" id="IPR052205">
    <property type="entry name" value="FliO/MopB"/>
</dbReference>
<dbReference type="GO" id="GO:0009425">
    <property type="term" value="C:bacterial-type flagellum basal body"/>
    <property type="evidence" value="ECO:0007669"/>
    <property type="project" value="UniProtKB-SubCell"/>
</dbReference>
<dbReference type="InterPro" id="IPR022781">
    <property type="entry name" value="Flagellar_biosynth_FliO"/>
</dbReference>
<keyword evidence="4 7" id="KW-0472">Membrane</keyword>
<evidence type="ECO:0000256" key="7">
    <source>
        <dbReference type="RuleBase" id="RU362064"/>
    </source>
</evidence>